<dbReference type="InterPro" id="IPR013249">
    <property type="entry name" value="RNA_pol_sigma70_r4_t2"/>
</dbReference>
<evidence type="ECO:0000256" key="4">
    <source>
        <dbReference type="ARBA" id="ARBA00023163"/>
    </source>
</evidence>
<dbReference type="PANTHER" id="PTHR43133:SF51">
    <property type="entry name" value="RNA POLYMERASE SIGMA FACTOR"/>
    <property type="match status" value="1"/>
</dbReference>
<dbReference type="RefSeq" id="WP_211142175.1">
    <property type="nucleotide sequence ID" value="NZ_JAEEGB010000007.1"/>
</dbReference>
<accession>A0A934M4K3</accession>
<name>A0A934M4K3_9CLOT</name>
<dbReference type="PANTHER" id="PTHR43133">
    <property type="entry name" value="RNA POLYMERASE ECF-TYPE SIGMA FACTO"/>
    <property type="match status" value="1"/>
</dbReference>
<evidence type="ECO:0000256" key="2">
    <source>
        <dbReference type="ARBA" id="ARBA00023015"/>
    </source>
</evidence>
<dbReference type="InterPro" id="IPR014284">
    <property type="entry name" value="RNA_pol_sigma-70_dom"/>
</dbReference>
<sequence length="173" mass="20312">MILEEQVKLAIDGDEKAFEYLMDISKEGLYRIAFAYTKNEHDALDILQETVYKAYISINKLKEPKYFKTWLTKILINNAINFINKEKKIVSLVDNLSSRSNYYQENRIEEKLDVLNYIDRLENKYKNVILLKYFQDLTITEISEVLDCPVGTVKTHLNKGLSSLRIFMGKEII</sequence>
<comment type="caution">
    <text evidence="7">The sequence shown here is derived from an EMBL/GenBank/DDBJ whole genome shotgun (WGS) entry which is preliminary data.</text>
</comment>
<dbReference type="GO" id="GO:0003677">
    <property type="term" value="F:DNA binding"/>
    <property type="evidence" value="ECO:0007669"/>
    <property type="project" value="InterPro"/>
</dbReference>
<dbReference type="Proteomes" id="UP000622687">
    <property type="component" value="Unassembled WGS sequence"/>
</dbReference>
<evidence type="ECO:0000256" key="1">
    <source>
        <dbReference type="ARBA" id="ARBA00010641"/>
    </source>
</evidence>
<dbReference type="InterPro" id="IPR014300">
    <property type="entry name" value="RNA_pol_sigma-V"/>
</dbReference>
<feature type="domain" description="RNA polymerase sigma factor 70 region 4 type 2" evidence="6">
    <location>
        <begin position="113"/>
        <end position="163"/>
    </location>
</feature>
<dbReference type="InterPro" id="IPR007627">
    <property type="entry name" value="RNA_pol_sigma70_r2"/>
</dbReference>
<evidence type="ECO:0000259" key="5">
    <source>
        <dbReference type="Pfam" id="PF04542"/>
    </source>
</evidence>
<proteinExistence type="inferred from homology"/>
<reference evidence="7" key="1">
    <citation type="submission" date="2020-12" db="EMBL/GenBank/DDBJ databases">
        <title>Clostridium thailandense sp. nov., a novel acetogenic bacterium isolated from peat land soil in Thailand.</title>
        <authorList>
            <person name="Chaikitkaew S."/>
            <person name="Birkeland N.K."/>
        </authorList>
    </citation>
    <scope>NUCLEOTIDE SEQUENCE</scope>
    <source>
        <strain evidence="7">DSM 17425</strain>
    </source>
</reference>
<dbReference type="InterPro" id="IPR013324">
    <property type="entry name" value="RNA_pol_sigma_r3/r4-like"/>
</dbReference>
<dbReference type="GO" id="GO:0016987">
    <property type="term" value="F:sigma factor activity"/>
    <property type="evidence" value="ECO:0007669"/>
    <property type="project" value="UniProtKB-KW"/>
</dbReference>
<dbReference type="InterPro" id="IPR013325">
    <property type="entry name" value="RNA_pol_sigma_r2"/>
</dbReference>
<dbReference type="GO" id="GO:0006352">
    <property type="term" value="P:DNA-templated transcription initiation"/>
    <property type="evidence" value="ECO:0007669"/>
    <property type="project" value="InterPro"/>
</dbReference>
<dbReference type="CDD" id="cd06171">
    <property type="entry name" value="Sigma70_r4"/>
    <property type="match status" value="1"/>
</dbReference>
<dbReference type="NCBIfam" id="TIGR02937">
    <property type="entry name" value="sigma70-ECF"/>
    <property type="match status" value="1"/>
</dbReference>
<evidence type="ECO:0000256" key="3">
    <source>
        <dbReference type="ARBA" id="ARBA00023082"/>
    </source>
</evidence>
<gene>
    <name evidence="7" type="ORF">I6U51_08155</name>
</gene>
<feature type="domain" description="RNA polymerase sigma-70 region 2" evidence="5">
    <location>
        <begin position="29"/>
        <end position="88"/>
    </location>
</feature>
<evidence type="ECO:0000313" key="7">
    <source>
        <dbReference type="EMBL" id="MBI6872683.1"/>
    </source>
</evidence>
<dbReference type="EMBL" id="JAEEGB010000007">
    <property type="protein sequence ID" value="MBI6872683.1"/>
    <property type="molecule type" value="Genomic_DNA"/>
</dbReference>
<dbReference type="SUPFAM" id="SSF88946">
    <property type="entry name" value="Sigma2 domain of RNA polymerase sigma factors"/>
    <property type="match status" value="1"/>
</dbReference>
<evidence type="ECO:0000259" key="6">
    <source>
        <dbReference type="Pfam" id="PF08281"/>
    </source>
</evidence>
<keyword evidence="2" id="KW-0805">Transcription regulation</keyword>
<dbReference type="Pfam" id="PF08281">
    <property type="entry name" value="Sigma70_r4_2"/>
    <property type="match status" value="1"/>
</dbReference>
<protein>
    <submittedName>
        <fullName evidence="7">Sigma-70 family RNA polymerase sigma factor</fullName>
    </submittedName>
</protein>
<dbReference type="InterPro" id="IPR039425">
    <property type="entry name" value="RNA_pol_sigma-70-like"/>
</dbReference>
<evidence type="ECO:0000313" key="8">
    <source>
        <dbReference type="Proteomes" id="UP000622687"/>
    </source>
</evidence>
<comment type="similarity">
    <text evidence="1">Belongs to the sigma-70 factor family. ECF subfamily.</text>
</comment>
<dbReference type="Gene3D" id="1.10.10.10">
    <property type="entry name" value="Winged helix-like DNA-binding domain superfamily/Winged helix DNA-binding domain"/>
    <property type="match status" value="1"/>
</dbReference>
<organism evidence="7 8">
    <name type="scientific">Clostridium aciditolerans</name>
    <dbReference type="NCBI Taxonomy" id="339861"/>
    <lineage>
        <taxon>Bacteria</taxon>
        <taxon>Bacillati</taxon>
        <taxon>Bacillota</taxon>
        <taxon>Clostridia</taxon>
        <taxon>Eubacteriales</taxon>
        <taxon>Clostridiaceae</taxon>
        <taxon>Clostridium</taxon>
    </lineage>
</organism>
<dbReference type="Gene3D" id="1.10.1740.10">
    <property type="match status" value="1"/>
</dbReference>
<keyword evidence="4" id="KW-0804">Transcription</keyword>
<dbReference type="AlphaFoldDB" id="A0A934M4K3"/>
<dbReference type="NCBIfam" id="TIGR02954">
    <property type="entry name" value="Sig70_famx3"/>
    <property type="match status" value="1"/>
</dbReference>
<dbReference type="Pfam" id="PF04542">
    <property type="entry name" value="Sigma70_r2"/>
    <property type="match status" value="1"/>
</dbReference>
<keyword evidence="8" id="KW-1185">Reference proteome</keyword>
<keyword evidence="3" id="KW-0731">Sigma factor</keyword>
<dbReference type="InterPro" id="IPR036388">
    <property type="entry name" value="WH-like_DNA-bd_sf"/>
</dbReference>
<dbReference type="SUPFAM" id="SSF88659">
    <property type="entry name" value="Sigma3 and sigma4 domains of RNA polymerase sigma factors"/>
    <property type="match status" value="1"/>
</dbReference>